<name>A0A0F3IN77_9GAMM</name>
<accession>A0A0F3IN77</accession>
<dbReference type="Proteomes" id="UP000033684">
    <property type="component" value="Unassembled WGS sequence"/>
</dbReference>
<organism evidence="2 3">
    <name type="scientific">Methylocucumis oryzae</name>
    <dbReference type="NCBI Taxonomy" id="1632867"/>
    <lineage>
        <taxon>Bacteria</taxon>
        <taxon>Pseudomonadati</taxon>
        <taxon>Pseudomonadota</taxon>
        <taxon>Gammaproteobacteria</taxon>
        <taxon>Methylococcales</taxon>
        <taxon>Methylococcaceae</taxon>
        <taxon>Methylocucumis</taxon>
    </lineage>
</organism>
<sequence length="82" mass="9282">MAISNTKFIIIALFAMFPFLFSQLAQALPAPPKPHVNNIKYPIAKVVARKVRSGHGYYESFSSIDEVSEYQLIGSLSFYFYT</sequence>
<feature type="chain" id="PRO_5002462638" evidence="1">
    <location>
        <begin position="28"/>
        <end position="82"/>
    </location>
</feature>
<evidence type="ECO:0000256" key="1">
    <source>
        <dbReference type="SAM" id="SignalP"/>
    </source>
</evidence>
<reference evidence="2 3" key="2">
    <citation type="journal article" date="2016" name="Microb. Ecol.">
        <title>Genome Characteristics of a Novel Type I Methanotroph (Sn10-6) Isolated from a Flooded Indian Rice Field.</title>
        <authorList>
            <person name="Rahalkar M.C."/>
            <person name="Pandit P.S."/>
            <person name="Dhakephalkar P.K."/>
            <person name="Pore S."/>
            <person name="Arora P."/>
            <person name="Kapse N."/>
        </authorList>
    </citation>
    <scope>NUCLEOTIDE SEQUENCE [LARGE SCALE GENOMIC DNA]</scope>
    <source>
        <strain evidence="2 3">Sn10-6</strain>
    </source>
</reference>
<proteinExistence type="predicted"/>
<evidence type="ECO:0000313" key="3">
    <source>
        <dbReference type="Proteomes" id="UP000033684"/>
    </source>
</evidence>
<dbReference type="AlphaFoldDB" id="A0A0F3IN77"/>
<dbReference type="EMBL" id="LAJX01000007">
    <property type="protein sequence ID" value="KJV08013.1"/>
    <property type="molecule type" value="Genomic_DNA"/>
</dbReference>
<dbReference type="RefSeq" id="WP_045777784.1">
    <property type="nucleotide sequence ID" value="NZ_LAJX01000007.1"/>
</dbReference>
<comment type="caution">
    <text evidence="2">The sequence shown here is derived from an EMBL/GenBank/DDBJ whole genome shotgun (WGS) entry which is preliminary data.</text>
</comment>
<keyword evidence="3" id="KW-1185">Reference proteome</keyword>
<evidence type="ECO:0000313" key="2">
    <source>
        <dbReference type="EMBL" id="KJV08013.1"/>
    </source>
</evidence>
<keyword evidence="1" id="KW-0732">Signal</keyword>
<reference evidence="3" key="1">
    <citation type="submission" date="2015-03" db="EMBL/GenBank/DDBJ databases">
        <title>Draft genome sequence of a novel methanotroph (Sn10-6) isolated from flooded ricefield rhizosphere in India.</title>
        <authorList>
            <person name="Pandit P.S."/>
            <person name="Pore S.D."/>
            <person name="Arora P."/>
            <person name="Kapse N.G."/>
            <person name="Dhakephalkar P.K."/>
            <person name="Rahalkar M.C."/>
        </authorList>
    </citation>
    <scope>NUCLEOTIDE SEQUENCE [LARGE SCALE GENOMIC DNA]</scope>
    <source>
        <strain evidence="3">Sn10-6</strain>
    </source>
</reference>
<protein>
    <submittedName>
        <fullName evidence="2">Uncharacterized protein</fullName>
    </submittedName>
</protein>
<gene>
    <name evidence="2" type="ORF">VZ94_00940</name>
</gene>
<feature type="signal peptide" evidence="1">
    <location>
        <begin position="1"/>
        <end position="27"/>
    </location>
</feature>